<name>A0A286UQ99_9AGAM</name>
<reference evidence="8 9" key="1">
    <citation type="journal article" date="2017" name="Mol. Ecol.">
        <title>Comparative and population genomic landscape of Phellinus noxius: A hypervariable fungus causing root rot in trees.</title>
        <authorList>
            <person name="Chung C.L."/>
            <person name="Lee T.J."/>
            <person name="Akiba M."/>
            <person name="Lee H.H."/>
            <person name="Kuo T.H."/>
            <person name="Liu D."/>
            <person name="Ke H.M."/>
            <person name="Yokoi T."/>
            <person name="Roa M.B."/>
            <person name="Lu M.J."/>
            <person name="Chang Y.Y."/>
            <person name="Ann P.J."/>
            <person name="Tsai J.N."/>
            <person name="Chen C.Y."/>
            <person name="Tzean S.S."/>
            <person name="Ota Y."/>
            <person name="Hattori T."/>
            <person name="Sahashi N."/>
            <person name="Liou R.F."/>
            <person name="Kikuchi T."/>
            <person name="Tsai I.J."/>
        </authorList>
    </citation>
    <scope>NUCLEOTIDE SEQUENCE [LARGE SCALE GENOMIC DNA]</scope>
    <source>
        <strain evidence="8 9">FFPRI411160</strain>
    </source>
</reference>
<accession>A0A286UQ99</accession>
<dbReference type="STRING" id="2282107.A0A286UQ99"/>
<dbReference type="InterPro" id="IPR004345">
    <property type="entry name" value="TB2_DP1_HVA22"/>
</dbReference>
<dbReference type="AlphaFoldDB" id="A0A286UQ99"/>
<evidence type="ECO:0000256" key="5">
    <source>
        <dbReference type="ARBA" id="ARBA00023136"/>
    </source>
</evidence>
<proteinExistence type="inferred from homology"/>
<dbReference type="Proteomes" id="UP000217199">
    <property type="component" value="Unassembled WGS sequence"/>
</dbReference>
<evidence type="ECO:0000256" key="2">
    <source>
        <dbReference type="ARBA" id="ARBA00008573"/>
    </source>
</evidence>
<comment type="caution">
    <text evidence="8">The sequence shown here is derived from an EMBL/GenBank/DDBJ whole genome shotgun (WGS) entry which is preliminary data.</text>
</comment>
<evidence type="ECO:0000313" key="9">
    <source>
        <dbReference type="Proteomes" id="UP000217199"/>
    </source>
</evidence>
<dbReference type="PANTHER" id="PTHR12300:SF161">
    <property type="entry name" value="RECEPTOR EXPRESSION-ENHANCING PROTEIN"/>
    <property type="match status" value="1"/>
</dbReference>
<feature type="transmembrane region" description="Helical" evidence="6">
    <location>
        <begin position="174"/>
        <end position="194"/>
    </location>
</feature>
<feature type="region of interest" description="Disordered" evidence="7">
    <location>
        <begin position="1"/>
        <end position="26"/>
    </location>
</feature>
<dbReference type="EMBL" id="NBII01000002">
    <property type="protein sequence ID" value="PAV21694.1"/>
    <property type="molecule type" value="Genomic_DNA"/>
</dbReference>
<sequence length="229" mass="25657">MLLSRRRTENPLFAVDDSHHPSTTTQHTLSSFKSIASPSPMSAAQKVQQHPAFQQATDKANYYVGQLDKELSKYPILHSIEQRTQIPKAYAVIGAISALTLLLLVNSLAAPVSNLIGWGLPAYLSFKAIESPGVQDDVQWLTYWVVFGFFNFLESIALRAVLYYFPWYFATKTIFILWLQLPAFRGAQVIYFAFLKPVLANVKSPVVYQQPTTASADGLRDRVHTATTD</sequence>
<comment type="caution">
    <text evidence="6">Lacks conserved residue(s) required for the propagation of feature annotation.</text>
</comment>
<keyword evidence="4 6" id="KW-1133">Transmembrane helix</keyword>
<comment type="subcellular location">
    <subcellularLocation>
        <location evidence="1 6">Membrane</location>
        <topology evidence="1 6">Multi-pass membrane protein</topology>
    </subcellularLocation>
</comment>
<evidence type="ECO:0000256" key="7">
    <source>
        <dbReference type="SAM" id="MobiDB-lite"/>
    </source>
</evidence>
<organism evidence="8 9">
    <name type="scientific">Pyrrhoderma noxium</name>
    <dbReference type="NCBI Taxonomy" id="2282107"/>
    <lineage>
        <taxon>Eukaryota</taxon>
        <taxon>Fungi</taxon>
        <taxon>Dikarya</taxon>
        <taxon>Basidiomycota</taxon>
        <taxon>Agaricomycotina</taxon>
        <taxon>Agaricomycetes</taxon>
        <taxon>Hymenochaetales</taxon>
        <taxon>Hymenochaetaceae</taxon>
        <taxon>Pyrrhoderma</taxon>
    </lineage>
</organism>
<evidence type="ECO:0000256" key="4">
    <source>
        <dbReference type="ARBA" id="ARBA00022989"/>
    </source>
</evidence>
<dbReference type="PANTHER" id="PTHR12300">
    <property type="entry name" value="HVA22-LIKE PROTEINS"/>
    <property type="match status" value="1"/>
</dbReference>
<gene>
    <name evidence="8" type="ORF">PNOK_0165100</name>
</gene>
<comment type="similarity">
    <text evidence="2 6">Belongs to the DP1 family.</text>
</comment>
<dbReference type="InParanoid" id="A0A286UQ99"/>
<evidence type="ECO:0000313" key="8">
    <source>
        <dbReference type="EMBL" id="PAV21694.1"/>
    </source>
</evidence>
<keyword evidence="9" id="KW-1185">Reference proteome</keyword>
<dbReference type="GO" id="GO:0016020">
    <property type="term" value="C:membrane"/>
    <property type="evidence" value="ECO:0007669"/>
    <property type="project" value="UniProtKB-SubCell"/>
</dbReference>
<dbReference type="Pfam" id="PF03134">
    <property type="entry name" value="TB2_DP1_HVA22"/>
    <property type="match status" value="1"/>
</dbReference>
<feature type="transmembrane region" description="Helical" evidence="6">
    <location>
        <begin position="141"/>
        <end position="162"/>
    </location>
</feature>
<keyword evidence="5 6" id="KW-0472">Membrane</keyword>
<protein>
    <recommendedName>
        <fullName evidence="6">Protein YOP1</fullName>
    </recommendedName>
</protein>
<keyword evidence="3 6" id="KW-0812">Transmembrane</keyword>
<dbReference type="OrthoDB" id="10009287at2759"/>
<feature type="transmembrane region" description="Helical" evidence="6">
    <location>
        <begin position="89"/>
        <end position="110"/>
    </location>
</feature>
<evidence type="ECO:0000256" key="1">
    <source>
        <dbReference type="ARBA" id="ARBA00004141"/>
    </source>
</evidence>
<evidence type="ECO:0000256" key="3">
    <source>
        <dbReference type="ARBA" id="ARBA00022692"/>
    </source>
</evidence>
<dbReference type="FunCoup" id="A0A286UQ99">
    <property type="interactions" value="93"/>
</dbReference>
<evidence type="ECO:0000256" key="6">
    <source>
        <dbReference type="RuleBase" id="RU362006"/>
    </source>
</evidence>